<protein>
    <submittedName>
        <fullName evidence="2">Uncharacterized protein</fullName>
    </submittedName>
</protein>
<evidence type="ECO:0000313" key="2">
    <source>
        <dbReference type="EMBL" id="CAB1456241.1"/>
    </source>
</evidence>
<evidence type="ECO:0000313" key="3">
    <source>
        <dbReference type="Proteomes" id="UP001153269"/>
    </source>
</evidence>
<feature type="region of interest" description="Disordered" evidence="1">
    <location>
        <begin position="81"/>
        <end position="103"/>
    </location>
</feature>
<evidence type="ECO:0000256" key="1">
    <source>
        <dbReference type="SAM" id="MobiDB-lite"/>
    </source>
</evidence>
<dbReference type="EMBL" id="CADEAL010004291">
    <property type="protein sequence ID" value="CAB1456241.1"/>
    <property type="molecule type" value="Genomic_DNA"/>
</dbReference>
<gene>
    <name evidence="2" type="ORF">PLEPLA_LOCUS44023</name>
</gene>
<sequence>MVLWNPLCADPQGVTVIAGGGGEKPEGFIDLDGPVGMVLAADRDTRESAISQTQPAHYPPAHHNSCLVPAQGLGCSCTIRHEEEEEEEENSEGRDRAPVTRTGWGLSSDTGYFSVVTRRGISVRSVA</sequence>
<organism evidence="2 3">
    <name type="scientific">Pleuronectes platessa</name>
    <name type="common">European plaice</name>
    <dbReference type="NCBI Taxonomy" id="8262"/>
    <lineage>
        <taxon>Eukaryota</taxon>
        <taxon>Metazoa</taxon>
        <taxon>Chordata</taxon>
        <taxon>Craniata</taxon>
        <taxon>Vertebrata</taxon>
        <taxon>Euteleostomi</taxon>
        <taxon>Actinopterygii</taxon>
        <taxon>Neopterygii</taxon>
        <taxon>Teleostei</taxon>
        <taxon>Neoteleostei</taxon>
        <taxon>Acanthomorphata</taxon>
        <taxon>Carangaria</taxon>
        <taxon>Pleuronectiformes</taxon>
        <taxon>Pleuronectoidei</taxon>
        <taxon>Pleuronectidae</taxon>
        <taxon>Pleuronectes</taxon>
    </lineage>
</organism>
<reference evidence="2" key="1">
    <citation type="submission" date="2020-03" db="EMBL/GenBank/DDBJ databases">
        <authorList>
            <person name="Weist P."/>
        </authorList>
    </citation>
    <scope>NUCLEOTIDE SEQUENCE</scope>
</reference>
<accession>A0A9N7Z9Z6</accession>
<comment type="caution">
    <text evidence="2">The sequence shown here is derived from an EMBL/GenBank/DDBJ whole genome shotgun (WGS) entry which is preliminary data.</text>
</comment>
<keyword evidence="3" id="KW-1185">Reference proteome</keyword>
<dbReference type="Proteomes" id="UP001153269">
    <property type="component" value="Unassembled WGS sequence"/>
</dbReference>
<name>A0A9N7Z9Z6_PLEPL</name>
<proteinExistence type="predicted"/>
<dbReference type="AlphaFoldDB" id="A0A9N7Z9Z6"/>